<dbReference type="Pfam" id="PF04388">
    <property type="entry name" value="Hamartin"/>
    <property type="match status" value="2"/>
</dbReference>
<feature type="region of interest" description="Disordered" evidence="2">
    <location>
        <begin position="435"/>
        <end position="484"/>
    </location>
</feature>
<evidence type="ECO:0000313" key="4">
    <source>
        <dbReference type="RefSeq" id="XP_018497070.1"/>
    </source>
</evidence>
<dbReference type="GeneID" id="100908857"/>
<evidence type="ECO:0000256" key="2">
    <source>
        <dbReference type="SAM" id="MobiDB-lite"/>
    </source>
</evidence>
<keyword evidence="1" id="KW-0175">Coiled coil</keyword>
<dbReference type="PANTHER" id="PTHR15154">
    <property type="entry name" value="HAMARTIN"/>
    <property type="match status" value="1"/>
</dbReference>
<feature type="compositionally biased region" description="Low complexity" evidence="2">
    <location>
        <begin position="473"/>
        <end position="484"/>
    </location>
</feature>
<dbReference type="KEGG" id="goe:100908857"/>
<dbReference type="GO" id="GO:0032007">
    <property type="term" value="P:negative regulation of TOR signaling"/>
    <property type="evidence" value="ECO:0007669"/>
    <property type="project" value="TreeGrafter"/>
</dbReference>
<keyword evidence="3" id="KW-1185">Reference proteome</keyword>
<feature type="region of interest" description="Disordered" evidence="2">
    <location>
        <begin position="270"/>
        <end position="381"/>
    </location>
</feature>
<organism evidence="3 4">
    <name type="scientific">Galendromus occidentalis</name>
    <name type="common">western predatory mite</name>
    <dbReference type="NCBI Taxonomy" id="34638"/>
    <lineage>
        <taxon>Eukaryota</taxon>
        <taxon>Metazoa</taxon>
        <taxon>Ecdysozoa</taxon>
        <taxon>Arthropoda</taxon>
        <taxon>Chelicerata</taxon>
        <taxon>Arachnida</taxon>
        <taxon>Acari</taxon>
        <taxon>Parasitiformes</taxon>
        <taxon>Mesostigmata</taxon>
        <taxon>Gamasina</taxon>
        <taxon>Phytoseioidea</taxon>
        <taxon>Phytoseiidae</taxon>
        <taxon>Typhlodrominae</taxon>
        <taxon>Galendromus</taxon>
    </lineage>
</organism>
<feature type="region of interest" description="Disordered" evidence="2">
    <location>
        <begin position="492"/>
        <end position="511"/>
    </location>
</feature>
<gene>
    <name evidence="4" type="primary">LOC100908857</name>
</gene>
<dbReference type="RefSeq" id="XP_018497070.1">
    <property type="nucleotide sequence ID" value="XM_018641554.1"/>
</dbReference>
<accession>A0AAJ7L870</accession>
<proteinExistence type="predicted"/>
<dbReference type="Proteomes" id="UP000694867">
    <property type="component" value="Unplaced"/>
</dbReference>
<feature type="coiled-coil region" evidence="1">
    <location>
        <begin position="702"/>
        <end position="736"/>
    </location>
</feature>
<dbReference type="GO" id="GO:0008285">
    <property type="term" value="P:negative regulation of cell population proliferation"/>
    <property type="evidence" value="ECO:0007669"/>
    <property type="project" value="TreeGrafter"/>
</dbReference>
<sequence length="867" mass="98944">MPVGALELLRSVDDPNSDLQDLQLAVHEYLQQNKDKEFVHQLIALYLRSRSVRVLTLLISLRDPFYKWMLDRCSENIRQNEATIRIPTLKLLLSIVQKDPSWLHDNHVRILREASGIIKEGQDVTACFVSIVIMASILPLIPGAFDRRALESLMFRAFAYAADLCVKRKDDFAELNRQHLCSGLYTLYKVLYSMFPCNFLAFLRTTYGSSDRPEYKPAWGQIIWPMIKRTYFHPFLVQYNCDSETHKDRWKGLQKHDIIADCQNYFSDPRTERQVETGQPRVAASKPCSIPKRNDFIQDAPSSDGVLGKTPNLLDVMTPHPPSDVSSSLGSVDIAEEANPEEPTNRSDYEGSGTPQRPKRHRRSSVNLAPIPAEATEDERLTDAEDHGFCLTTQRLTQEPTNSISEHAEVQADPPPHSEMESLLASSGLRHRYMSQCQASPPPPNGSPQFGAKLTRSRSCPSSQLPIHHDDSASLSETTSSSNEDLSSKCLSLSLWPNSPEPRKPKDIDTLDEKTPAEILEDHMKACSVVVLRENDQQSSNSFSSSKEQSAIEDLQKKLTYTEAHSVMLYVELMYDRHRKEIHIERNRRLLEKAKRIIQLEEKNAAMSGEVKEVREELIAKTKKIAELQKLLDVRKAEMQEEVSRILAKDYSQAEEYRRLINEKNDVMVKNAEQKSSLEAANADINTLGSSLHEAKLHLDNARLKAEELIAYREKCKRLEQELITLQEMYQRLEEISRTGASDCGQVFNSDELAKELKQCKVRLEHRKQESDAACDRYKAEQGRAEKAEKQIRDMRKHLHQVEMNSVEQIRAKDDHIVALRKSHERLQVCVLQLHGKLDEADAFQDQGNRYHDMRNGQGRDSASVNS</sequence>
<dbReference type="GO" id="GO:0033596">
    <property type="term" value="C:TSC1-TSC2 complex"/>
    <property type="evidence" value="ECO:0007669"/>
    <property type="project" value="TreeGrafter"/>
</dbReference>
<dbReference type="GO" id="GO:0051726">
    <property type="term" value="P:regulation of cell cycle"/>
    <property type="evidence" value="ECO:0007669"/>
    <property type="project" value="TreeGrafter"/>
</dbReference>
<feature type="compositionally biased region" description="Basic and acidic residues" evidence="2">
    <location>
        <begin position="406"/>
        <end position="420"/>
    </location>
</feature>
<feature type="region of interest" description="Disordered" evidence="2">
    <location>
        <begin position="396"/>
        <end position="421"/>
    </location>
</feature>
<evidence type="ECO:0000313" key="3">
    <source>
        <dbReference type="Proteomes" id="UP000694867"/>
    </source>
</evidence>
<feature type="coiled-coil region" evidence="1">
    <location>
        <begin position="761"/>
        <end position="805"/>
    </location>
</feature>
<evidence type="ECO:0000256" key="1">
    <source>
        <dbReference type="SAM" id="Coils"/>
    </source>
</evidence>
<feature type="compositionally biased region" description="Basic and acidic residues" evidence="2">
    <location>
        <begin position="501"/>
        <end position="511"/>
    </location>
</feature>
<name>A0AAJ7L870_9ACAR</name>
<dbReference type="InterPro" id="IPR007483">
    <property type="entry name" value="Hamartin"/>
</dbReference>
<feature type="compositionally biased region" description="Polar residues" evidence="2">
    <location>
        <begin position="396"/>
        <end position="405"/>
    </location>
</feature>
<dbReference type="CTD" id="7248"/>
<dbReference type="PANTHER" id="PTHR15154:SF2">
    <property type="entry name" value="HAMARTIN"/>
    <property type="match status" value="1"/>
</dbReference>
<feature type="coiled-coil region" evidence="1">
    <location>
        <begin position="584"/>
        <end position="631"/>
    </location>
</feature>
<protein>
    <submittedName>
        <fullName evidence="4">Hamartin</fullName>
    </submittedName>
</protein>
<reference evidence="4" key="1">
    <citation type="submission" date="2025-08" db="UniProtKB">
        <authorList>
            <consortium name="RefSeq"/>
        </authorList>
    </citation>
    <scope>IDENTIFICATION</scope>
</reference>
<dbReference type="AlphaFoldDB" id="A0AAJ7L870"/>